<gene>
    <name evidence="1" type="ORF">EV664_102418</name>
</gene>
<evidence type="ECO:0000313" key="2">
    <source>
        <dbReference type="Proteomes" id="UP000295493"/>
    </source>
</evidence>
<proteinExistence type="predicted"/>
<name>A0A4V3BUA1_9SPHN</name>
<evidence type="ECO:0000313" key="1">
    <source>
        <dbReference type="EMBL" id="TDN85708.1"/>
    </source>
</evidence>
<dbReference type="RefSeq" id="WP_133494599.1">
    <property type="nucleotide sequence ID" value="NZ_BMLU01000002.1"/>
</dbReference>
<comment type="caution">
    <text evidence="1">The sequence shown here is derived from an EMBL/GenBank/DDBJ whole genome shotgun (WGS) entry which is preliminary data.</text>
</comment>
<accession>A0A4V3BUA1</accession>
<dbReference type="EMBL" id="SNWD01000002">
    <property type="protein sequence ID" value="TDN85708.1"/>
    <property type="molecule type" value="Genomic_DNA"/>
</dbReference>
<protein>
    <recommendedName>
        <fullName evidence="3">HEAT repeat domain-containing protein</fullName>
    </recommendedName>
</protein>
<dbReference type="AlphaFoldDB" id="A0A4V3BUA1"/>
<evidence type="ECO:0008006" key="3">
    <source>
        <dbReference type="Google" id="ProtNLM"/>
    </source>
</evidence>
<keyword evidence="2" id="KW-1185">Reference proteome</keyword>
<organism evidence="1 2">
    <name type="scientific">Stakelama pacifica</name>
    <dbReference type="NCBI Taxonomy" id="517720"/>
    <lineage>
        <taxon>Bacteria</taxon>
        <taxon>Pseudomonadati</taxon>
        <taxon>Pseudomonadota</taxon>
        <taxon>Alphaproteobacteria</taxon>
        <taxon>Sphingomonadales</taxon>
        <taxon>Sphingomonadaceae</taxon>
        <taxon>Stakelama</taxon>
    </lineage>
</organism>
<sequence length="241" mass="26211">MLAQLRDDPLAQPSLPVKRDGDRIAILLHDDVAFSLSARIVDPDGGSAVEALPDRLALSGQRSVTRYLAAEGATLHRWRLAGDRLHPAGTLGLHSGMIVRCDGRVEAQHAAPGSGAALAALTATLHGRATDPIREYALDDGALLRTGTRDLDASRRRMLLRLLRETGHPRADAAFDAASRHPQYFLRWEAMREWLGHDACAALPRLREMAASDPARDVRCAATEMARRVEAKIATEVRCPA</sequence>
<dbReference type="OrthoDB" id="7447021at2"/>
<reference evidence="1 2" key="1">
    <citation type="submission" date="2019-03" db="EMBL/GenBank/DDBJ databases">
        <title>Genomic Encyclopedia of Type Strains, Phase IV (KMG-IV): sequencing the most valuable type-strain genomes for metagenomic binning, comparative biology and taxonomic classification.</title>
        <authorList>
            <person name="Goeker M."/>
        </authorList>
    </citation>
    <scope>NUCLEOTIDE SEQUENCE [LARGE SCALE GENOMIC DNA]</scope>
    <source>
        <strain evidence="1 2">DSM 25059</strain>
    </source>
</reference>
<dbReference type="Proteomes" id="UP000295493">
    <property type="component" value="Unassembled WGS sequence"/>
</dbReference>